<dbReference type="PANTHER" id="PTHR34353:SF2">
    <property type="entry name" value="CRISPR-ASSOCIATED ENDONUCLEASE CAS1 1"/>
    <property type="match status" value="1"/>
</dbReference>
<dbReference type="GO" id="GO:0016787">
    <property type="term" value="F:hydrolase activity"/>
    <property type="evidence" value="ECO:0007669"/>
    <property type="project" value="UniProtKB-KW"/>
</dbReference>
<organism evidence="12">
    <name type="scientific">Schlesneria paludicola</name>
    <dbReference type="NCBI Taxonomy" id="360056"/>
    <lineage>
        <taxon>Bacteria</taxon>
        <taxon>Pseudomonadati</taxon>
        <taxon>Planctomycetota</taxon>
        <taxon>Planctomycetia</taxon>
        <taxon>Planctomycetales</taxon>
        <taxon>Planctomycetaceae</taxon>
        <taxon>Schlesneria</taxon>
    </lineage>
</organism>
<comment type="caution">
    <text evidence="12">The sequence shown here is derived from an EMBL/GenBank/DDBJ whole genome shotgun (WGS) entry which is preliminary data.</text>
</comment>
<evidence type="ECO:0000256" key="5">
    <source>
        <dbReference type="ARBA" id="ARBA00022842"/>
    </source>
</evidence>
<dbReference type="Pfam" id="PF01867">
    <property type="entry name" value="Cas_Cas1"/>
    <property type="match status" value="1"/>
</dbReference>
<dbReference type="CDD" id="cd09634">
    <property type="entry name" value="Cas1_I-II-III"/>
    <property type="match status" value="1"/>
</dbReference>
<feature type="region of interest" description="Disordered" evidence="11">
    <location>
        <begin position="1"/>
        <end position="41"/>
    </location>
</feature>
<evidence type="ECO:0000256" key="8">
    <source>
        <dbReference type="ARBA" id="ARBA00023211"/>
    </source>
</evidence>
<gene>
    <name evidence="10 12" type="primary">cas1</name>
    <name evidence="12" type="ORF">ENS64_16490</name>
</gene>
<keyword evidence="1 10" id="KW-0540">Nuclease</keyword>
<dbReference type="PANTHER" id="PTHR34353">
    <property type="entry name" value="CRISPR-ASSOCIATED ENDONUCLEASE CAS1 1"/>
    <property type="match status" value="1"/>
</dbReference>
<dbReference type="EC" id="3.1.-.-" evidence="10"/>
<dbReference type="GO" id="GO:0046872">
    <property type="term" value="F:metal ion binding"/>
    <property type="evidence" value="ECO:0007669"/>
    <property type="project" value="UniProtKB-UniRule"/>
</dbReference>
<dbReference type="InterPro" id="IPR042211">
    <property type="entry name" value="CRISPR-assoc_Cas1_N"/>
</dbReference>
<reference evidence="12" key="1">
    <citation type="journal article" date="2020" name="mSystems">
        <title>Genome- and Community-Level Interaction Insights into Carbon Utilization and Element Cycling Functions of Hydrothermarchaeota in Hydrothermal Sediment.</title>
        <authorList>
            <person name="Zhou Z."/>
            <person name="Liu Y."/>
            <person name="Xu W."/>
            <person name="Pan J."/>
            <person name="Luo Z.H."/>
            <person name="Li M."/>
        </authorList>
    </citation>
    <scope>NUCLEOTIDE SEQUENCE [LARGE SCALE GENOMIC DNA]</scope>
    <source>
        <strain evidence="12">SpSt-508</strain>
    </source>
</reference>
<keyword evidence="7 10" id="KW-0238">DNA-binding</keyword>
<feature type="compositionally biased region" description="Low complexity" evidence="11">
    <location>
        <begin position="31"/>
        <end position="41"/>
    </location>
</feature>
<keyword evidence="6 10" id="KW-0051">Antiviral defense</keyword>
<dbReference type="EMBL" id="DSVQ01000019">
    <property type="protein sequence ID" value="HGT40844.1"/>
    <property type="molecule type" value="Genomic_DNA"/>
</dbReference>
<sequence>MRRGWPRPLIPRSSASSGIRPLPTTALNRSTHTPMTLTPTTLDDVPTDLLIDVFGTFLGKRSERLVVRWREPLDRGEDAAAGPPAIVKFAATTPVAPHHQPTIAVRQPPPAANLPAADLAAQRLLDFWADDVGPHSLRSAPAARLRERLDGLADQASNHAEWRERAIPLCRLRSLTIVGRGITLSSDLIAALIERGIALSFLSGRGSPVAQLFAPGLGGTVHTRRSQLAAYDTSLGVKLAAAFVMGKLRNQQHQLQYSSKYLKAADPPRFTKLQKQIAMLKNLRRKVAVCADRKLQLDHIRDQLMGFEGTGARLYWDGVAILLEGRIDFPGRQTRGACDPVNSALNYGYGILYSQVSAALVNAGLDLFAGFLHVDRSGKPALVLDLVEEFRAPIVDRTVLAIVNQNIPLETNDHGLTPPTRRLLADRVFQRLHTHVPYQGKRWTLASVIQQQARHLAVAVRGERIYQPFSCRW</sequence>
<name>A0A7C4QR99_9PLAN</name>
<protein>
    <recommendedName>
        <fullName evidence="10">CRISPR-associated endonuclease Cas1</fullName>
        <ecNumber evidence="10">3.1.-.-</ecNumber>
    </recommendedName>
</protein>
<dbReference type="NCBIfam" id="TIGR00287">
    <property type="entry name" value="cas1"/>
    <property type="match status" value="1"/>
</dbReference>
<evidence type="ECO:0000256" key="1">
    <source>
        <dbReference type="ARBA" id="ARBA00022722"/>
    </source>
</evidence>
<dbReference type="InterPro" id="IPR002729">
    <property type="entry name" value="CRISPR-assoc_Cas1"/>
</dbReference>
<evidence type="ECO:0000256" key="4">
    <source>
        <dbReference type="ARBA" id="ARBA00022801"/>
    </source>
</evidence>
<dbReference type="GO" id="GO:0004519">
    <property type="term" value="F:endonuclease activity"/>
    <property type="evidence" value="ECO:0007669"/>
    <property type="project" value="UniProtKB-UniRule"/>
</dbReference>
<accession>A0A7C4QR99</accession>
<evidence type="ECO:0000256" key="9">
    <source>
        <dbReference type="ARBA" id="ARBA00038592"/>
    </source>
</evidence>
<comment type="similarity">
    <text evidence="10">Belongs to the CRISPR-associated endonuclease Cas1 family.</text>
</comment>
<keyword evidence="8 10" id="KW-0464">Manganese</keyword>
<evidence type="ECO:0000256" key="10">
    <source>
        <dbReference type="HAMAP-Rule" id="MF_01470"/>
    </source>
</evidence>
<feature type="binding site" evidence="10">
    <location>
        <position position="388"/>
    </location>
    <ligand>
        <name>Mn(2+)</name>
        <dbReference type="ChEBI" id="CHEBI:29035"/>
    </ligand>
</feature>
<dbReference type="Gene3D" id="1.20.120.920">
    <property type="entry name" value="CRISPR-associated endonuclease Cas1, C-terminal domain"/>
    <property type="match status" value="1"/>
</dbReference>
<dbReference type="InterPro" id="IPR042206">
    <property type="entry name" value="CRISPR-assoc_Cas1_C"/>
</dbReference>
<comment type="cofactor">
    <cofactor evidence="10">
        <name>Mg(2+)</name>
        <dbReference type="ChEBI" id="CHEBI:18420"/>
    </cofactor>
    <cofactor evidence="10">
        <name>Mn(2+)</name>
        <dbReference type="ChEBI" id="CHEBI:29035"/>
    </cofactor>
</comment>
<dbReference type="HAMAP" id="MF_01470">
    <property type="entry name" value="Cas1"/>
    <property type="match status" value="1"/>
</dbReference>
<dbReference type="GO" id="GO:0043571">
    <property type="term" value="P:maintenance of CRISPR repeat elements"/>
    <property type="evidence" value="ECO:0007669"/>
    <property type="project" value="UniProtKB-UniRule"/>
</dbReference>
<dbReference type="GO" id="GO:0051607">
    <property type="term" value="P:defense response to virus"/>
    <property type="evidence" value="ECO:0007669"/>
    <property type="project" value="UniProtKB-UniRule"/>
</dbReference>
<dbReference type="Gene3D" id="3.100.10.20">
    <property type="entry name" value="CRISPR-associated endonuclease Cas1, N-terminal domain"/>
    <property type="match status" value="1"/>
</dbReference>
<feature type="binding site" evidence="10">
    <location>
        <position position="373"/>
    </location>
    <ligand>
        <name>Mn(2+)</name>
        <dbReference type="ChEBI" id="CHEBI:29035"/>
    </ligand>
</feature>
<evidence type="ECO:0000256" key="2">
    <source>
        <dbReference type="ARBA" id="ARBA00022723"/>
    </source>
</evidence>
<evidence type="ECO:0000256" key="6">
    <source>
        <dbReference type="ARBA" id="ARBA00023118"/>
    </source>
</evidence>
<keyword evidence="5 10" id="KW-0460">Magnesium</keyword>
<dbReference type="GO" id="GO:0003677">
    <property type="term" value="F:DNA binding"/>
    <property type="evidence" value="ECO:0007669"/>
    <property type="project" value="UniProtKB-KW"/>
</dbReference>
<evidence type="ECO:0000256" key="11">
    <source>
        <dbReference type="SAM" id="MobiDB-lite"/>
    </source>
</evidence>
<feature type="binding site" evidence="10">
    <location>
        <position position="308"/>
    </location>
    <ligand>
        <name>Mn(2+)</name>
        <dbReference type="ChEBI" id="CHEBI:29035"/>
    </ligand>
</feature>
<dbReference type="InterPro" id="IPR050646">
    <property type="entry name" value="Cas1"/>
</dbReference>
<keyword evidence="3 10" id="KW-0255">Endonuclease</keyword>
<comment type="subunit">
    <text evidence="9 10">Homodimer, forms a heterotetramer with a Cas2 homodimer.</text>
</comment>
<proteinExistence type="inferred from homology"/>
<keyword evidence="4 10" id="KW-0378">Hydrolase</keyword>
<evidence type="ECO:0000256" key="7">
    <source>
        <dbReference type="ARBA" id="ARBA00023125"/>
    </source>
</evidence>
<evidence type="ECO:0000256" key="3">
    <source>
        <dbReference type="ARBA" id="ARBA00022759"/>
    </source>
</evidence>
<keyword evidence="2 10" id="KW-0479">Metal-binding</keyword>
<dbReference type="AlphaFoldDB" id="A0A7C4QR99"/>
<comment type="function">
    <text evidence="10">CRISPR (clustered regularly interspaced short palindromic repeat), is an adaptive immune system that provides protection against mobile genetic elements (viruses, transposable elements and conjugative plasmids). CRISPR clusters contain spacers, sequences complementary to antecedent mobile elements, and target invading nucleic acids. CRISPR clusters are transcribed and processed into CRISPR RNA (crRNA). Acts as a dsDNA endonuclease. Involved in the integration of spacer DNA into the CRISPR cassette.</text>
</comment>
<evidence type="ECO:0000313" key="12">
    <source>
        <dbReference type="EMBL" id="HGT40844.1"/>
    </source>
</evidence>